<reference evidence="2" key="1">
    <citation type="submission" date="2022-11" db="UniProtKB">
        <authorList>
            <consortium name="WormBaseParasite"/>
        </authorList>
    </citation>
    <scope>IDENTIFICATION</scope>
</reference>
<evidence type="ECO:0000313" key="1">
    <source>
        <dbReference type="Proteomes" id="UP000887565"/>
    </source>
</evidence>
<dbReference type="Proteomes" id="UP000887565">
    <property type="component" value="Unplaced"/>
</dbReference>
<name>A0A915I533_ROMCU</name>
<evidence type="ECO:0000313" key="2">
    <source>
        <dbReference type="WBParaSite" id="nRc.2.0.1.t08950-RA"/>
    </source>
</evidence>
<dbReference type="WBParaSite" id="nRc.2.0.1.t08950-RA">
    <property type="protein sequence ID" value="nRc.2.0.1.t08950-RA"/>
    <property type="gene ID" value="nRc.2.0.1.g08950"/>
</dbReference>
<dbReference type="AlphaFoldDB" id="A0A915I533"/>
<proteinExistence type="predicted"/>
<keyword evidence="1" id="KW-1185">Reference proteome</keyword>
<accession>A0A915I533</accession>
<protein>
    <submittedName>
        <fullName evidence="2">Uncharacterized protein</fullName>
    </submittedName>
</protein>
<sequence length="198" mass="22605">MTSLGVGAWTRGAWSKAKRDNRTQIAKFCRSRRRRRFDFHHRRICAAAATARRFLQLQWVIVVAARRIRIIVVAARRVTIVAAARVSVVATAWVTVVLAGTQLRRAVAVAQKRFGRRRGRIAALQRRRFVEILIRCARRCDRCVVCVIAATDCCNIIGARPNWSTNRIDSDIRRPFFADKKKNSVEKCIEQAGYKKAT</sequence>
<organism evidence="1 2">
    <name type="scientific">Romanomermis culicivorax</name>
    <name type="common">Nematode worm</name>
    <dbReference type="NCBI Taxonomy" id="13658"/>
    <lineage>
        <taxon>Eukaryota</taxon>
        <taxon>Metazoa</taxon>
        <taxon>Ecdysozoa</taxon>
        <taxon>Nematoda</taxon>
        <taxon>Enoplea</taxon>
        <taxon>Dorylaimia</taxon>
        <taxon>Mermithida</taxon>
        <taxon>Mermithoidea</taxon>
        <taxon>Mermithidae</taxon>
        <taxon>Romanomermis</taxon>
    </lineage>
</organism>